<evidence type="ECO:0000313" key="3">
    <source>
        <dbReference type="EMBL" id="GAO40445.1"/>
    </source>
</evidence>
<dbReference type="NCBIfam" id="TIGR01841">
    <property type="entry name" value="phasin"/>
    <property type="match status" value="1"/>
</dbReference>
<accession>A0A0E9MTJ9</accession>
<evidence type="ECO:0000259" key="2">
    <source>
        <dbReference type="Pfam" id="PF09361"/>
    </source>
</evidence>
<name>A0A0E9MTJ9_9SPHN</name>
<reference evidence="3 4" key="1">
    <citation type="submission" date="2015-04" db="EMBL/GenBank/DDBJ databases">
        <title>Whole genome shotgun sequence of Sphingomonas changbaiensis NBRC 104936.</title>
        <authorList>
            <person name="Katano-Makiyama Y."/>
            <person name="Hosoyama A."/>
            <person name="Hashimoto M."/>
            <person name="Noguchi M."/>
            <person name="Tsuchikane K."/>
            <person name="Ohji S."/>
            <person name="Yamazoe A."/>
            <person name="Ichikawa N."/>
            <person name="Kimura A."/>
            <person name="Fujita N."/>
        </authorList>
    </citation>
    <scope>NUCLEOTIDE SEQUENCE [LARGE SCALE GENOMIC DNA]</scope>
    <source>
        <strain evidence="3 4">NBRC 104936</strain>
    </source>
</reference>
<dbReference type="OrthoDB" id="8479795at2"/>
<dbReference type="STRING" id="1219043.SCH01S_48_01050"/>
<dbReference type="Proteomes" id="UP000033202">
    <property type="component" value="Unassembled WGS sequence"/>
</dbReference>
<comment type="caution">
    <text evidence="3">The sequence shown here is derived from an EMBL/GenBank/DDBJ whole genome shotgun (WGS) entry which is preliminary data.</text>
</comment>
<evidence type="ECO:0000313" key="4">
    <source>
        <dbReference type="Proteomes" id="UP000033202"/>
    </source>
</evidence>
<organism evidence="3 4">
    <name type="scientific">Sphingomonas changbaiensis NBRC 104936</name>
    <dbReference type="NCBI Taxonomy" id="1219043"/>
    <lineage>
        <taxon>Bacteria</taxon>
        <taxon>Pseudomonadati</taxon>
        <taxon>Pseudomonadota</taxon>
        <taxon>Alphaproteobacteria</taxon>
        <taxon>Sphingomonadales</taxon>
        <taxon>Sphingomonadaceae</taxon>
        <taxon>Sphingomonas</taxon>
    </lineage>
</organism>
<dbReference type="InterPro" id="IPR018968">
    <property type="entry name" value="Phasin"/>
</dbReference>
<sequence length="219" mass="23276">MSSKERKSAPVKAPAAKRATAPKPVQPVAEQAMTAPAAIAAATVQTETQPVVTPAEPTTKGPTMTDTVNNTADTAKTFASDAQARATQMFSDFNTRSKAAVERSTKLVEELNEFNKGNIEALVESGRVAAKAAETLGQQAAETARKNFEQTTAALKSFASAKTPTEFFQLQSEYARTAFDQLIAETSKNSETMLKLAGDVFQPISNRFAVAAEKIKTAA</sequence>
<protein>
    <recommendedName>
        <fullName evidence="2">Phasin domain-containing protein</fullName>
    </recommendedName>
</protein>
<feature type="compositionally biased region" description="Low complexity" evidence="1">
    <location>
        <begin position="10"/>
        <end position="55"/>
    </location>
</feature>
<feature type="domain" description="Phasin" evidence="2">
    <location>
        <begin position="109"/>
        <end position="208"/>
    </location>
</feature>
<feature type="compositionally biased region" description="Polar residues" evidence="1">
    <location>
        <begin position="60"/>
        <end position="69"/>
    </location>
</feature>
<dbReference type="EMBL" id="BBWU01000048">
    <property type="protein sequence ID" value="GAO40445.1"/>
    <property type="molecule type" value="Genomic_DNA"/>
</dbReference>
<dbReference type="AlphaFoldDB" id="A0A0E9MTJ9"/>
<evidence type="ECO:0000256" key="1">
    <source>
        <dbReference type="SAM" id="MobiDB-lite"/>
    </source>
</evidence>
<keyword evidence="4" id="KW-1185">Reference proteome</keyword>
<feature type="region of interest" description="Disordered" evidence="1">
    <location>
        <begin position="1"/>
        <end position="69"/>
    </location>
</feature>
<gene>
    <name evidence="3" type="ORF">SCH01S_48_01050</name>
</gene>
<dbReference type="Pfam" id="PF09361">
    <property type="entry name" value="Phasin_2"/>
    <property type="match status" value="1"/>
</dbReference>
<proteinExistence type="predicted"/>
<dbReference type="InterPro" id="IPR010127">
    <property type="entry name" value="Phasin_subfam-1"/>
</dbReference>